<keyword evidence="12 13" id="KW-0472">Membrane</keyword>
<evidence type="ECO:0000256" key="13">
    <source>
        <dbReference type="SAM" id="Phobius"/>
    </source>
</evidence>
<dbReference type="InterPro" id="IPR011495">
    <property type="entry name" value="Sig_transdc_His_kin_sub2_dim/P"/>
</dbReference>
<accession>A0ABX7C9H1</accession>
<dbReference type="PANTHER" id="PTHR41523">
    <property type="entry name" value="TWO-COMPONENT SYSTEM SENSOR PROTEIN"/>
    <property type="match status" value="1"/>
</dbReference>
<dbReference type="SMART" id="SM00387">
    <property type="entry name" value="HATPase_c"/>
    <property type="match status" value="1"/>
</dbReference>
<feature type="transmembrane region" description="Helical" evidence="13">
    <location>
        <begin position="54"/>
        <end position="87"/>
    </location>
</feature>
<evidence type="ECO:0000313" key="15">
    <source>
        <dbReference type="EMBL" id="QQR38606.1"/>
    </source>
</evidence>
<evidence type="ECO:0000256" key="10">
    <source>
        <dbReference type="ARBA" id="ARBA00022989"/>
    </source>
</evidence>
<keyword evidence="5" id="KW-0808">Transferase</keyword>
<feature type="domain" description="Histidine kinase/HSP90-like ATPase" evidence="14">
    <location>
        <begin position="241"/>
        <end position="337"/>
    </location>
</feature>
<dbReference type="SUPFAM" id="SSF55874">
    <property type="entry name" value="ATPase domain of HSP90 chaperone/DNA topoisomerase II/histidine kinase"/>
    <property type="match status" value="1"/>
</dbReference>
<comment type="subcellular location">
    <subcellularLocation>
        <location evidence="2">Membrane</location>
        <topology evidence="2">Multi-pass membrane protein</topology>
    </subcellularLocation>
</comment>
<evidence type="ECO:0000256" key="11">
    <source>
        <dbReference type="ARBA" id="ARBA00023012"/>
    </source>
</evidence>
<evidence type="ECO:0000313" key="16">
    <source>
        <dbReference type="Proteomes" id="UP000595857"/>
    </source>
</evidence>
<dbReference type="InterPro" id="IPR003594">
    <property type="entry name" value="HATPase_dom"/>
</dbReference>
<dbReference type="InterPro" id="IPR025201">
    <property type="entry name" value="KdpD_TM"/>
</dbReference>
<keyword evidence="9" id="KW-0067">ATP-binding</keyword>
<sequence>MLEGSLSAALLSHGEWFRKRPAIAYATAILAFAIALAVRFVLNDVLPAGFPYLTFFPAVLLTAFFCGTGPGVVVAILSILSAWYWFIPPFGGFALDTQSAIAVLFFVAILAADILIIHVMNVALRRLVAEQQRTTALLDQQKALFEELQHRTANNMAFISALLSMHKRRVRGTPDAVSAFEDASTRLDSMARIHRRLYDPTNIDLAIDAYLGDLLRDVFQSAGSPDIEIVVESSVARLGVNRLITLSLILSELATNAVKHAFPGGSGRFVVSLAQVGADYVLTTSDTGPGFPEGFDPAGSDRLGFRVLSSFARTLDGTLSFTNKDGAVTTLTFPAADPRATNTAA</sequence>
<dbReference type="Gene3D" id="3.30.565.10">
    <property type="entry name" value="Histidine kinase-like ATPase, C-terminal domain"/>
    <property type="match status" value="1"/>
</dbReference>
<keyword evidence="8" id="KW-0418">Kinase</keyword>
<keyword evidence="16" id="KW-1185">Reference proteome</keyword>
<evidence type="ECO:0000256" key="12">
    <source>
        <dbReference type="ARBA" id="ARBA00023136"/>
    </source>
</evidence>
<evidence type="ECO:0000259" key="14">
    <source>
        <dbReference type="SMART" id="SM00387"/>
    </source>
</evidence>
<dbReference type="Pfam" id="PF07568">
    <property type="entry name" value="HisKA_2"/>
    <property type="match status" value="1"/>
</dbReference>
<evidence type="ECO:0000256" key="4">
    <source>
        <dbReference type="ARBA" id="ARBA00022553"/>
    </source>
</evidence>
<keyword evidence="11" id="KW-0902">Two-component regulatory system</keyword>
<proteinExistence type="predicted"/>
<feature type="transmembrane region" description="Helical" evidence="13">
    <location>
        <begin position="22"/>
        <end position="42"/>
    </location>
</feature>
<gene>
    <name evidence="15" type="ORF">JI748_12610</name>
</gene>
<organism evidence="15 16">
    <name type="scientific">Devosia rhizoryzae</name>
    <dbReference type="NCBI Taxonomy" id="2774137"/>
    <lineage>
        <taxon>Bacteria</taxon>
        <taxon>Pseudomonadati</taxon>
        <taxon>Pseudomonadota</taxon>
        <taxon>Alphaproteobacteria</taxon>
        <taxon>Hyphomicrobiales</taxon>
        <taxon>Devosiaceae</taxon>
        <taxon>Devosia</taxon>
    </lineage>
</organism>
<dbReference type="Gene3D" id="1.20.120.620">
    <property type="entry name" value="Backbone structure of the membrane domain of e. Coli histidine kinase receptor kdpd"/>
    <property type="match status" value="1"/>
</dbReference>
<name>A0ABX7C9H1_9HYPH</name>
<evidence type="ECO:0000256" key="5">
    <source>
        <dbReference type="ARBA" id="ARBA00022679"/>
    </source>
</evidence>
<protein>
    <recommendedName>
        <fullName evidence="3">histidine kinase</fullName>
        <ecNumber evidence="3">2.7.13.3</ecNumber>
    </recommendedName>
</protein>
<keyword evidence="6 13" id="KW-0812">Transmembrane</keyword>
<dbReference type="PANTHER" id="PTHR41523:SF8">
    <property type="entry name" value="ETHYLENE RESPONSE SENSOR PROTEIN"/>
    <property type="match status" value="1"/>
</dbReference>
<keyword evidence="10 13" id="KW-1133">Transmembrane helix</keyword>
<dbReference type="EC" id="2.7.13.3" evidence="3"/>
<dbReference type="Pfam" id="PF02518">
    <property type="entry name" value="HATPase_c"/>
    <property type="match status" value="1"/>
</dbReference>
<evidence type="ECO:0000256" key="7">
    <source>
        <dbReference type="ARBA" id="ARBA00022741"/>
    </source>
</evidence>
<evidence type="ECO:0000256" key="6">
    <source>
        <dbReference type="ARBA" id="ARBA00022692"/>
    </source>
</evidence>
<evidence type="ECO:0000256" key="3">
    <source>
        <dbReference type="ARBA" id="ARBA00012438"/>
    </source>
</evidence>
<feature type="transmembrane region" description="Helical" evidence="13">
    <location>
        <begin position="99"/>
        <end position="124"/>
    </location>
</feature>
<dbReference type="InterPro" id="IPR038318">
    <property type="entry name" value="KdpD_sf"/>
</dbReference>
<dbReference type="EMBL" id="CP068046">
    <property type="protein sequence ID" value="QQR38606.1"/>
    <property type="molecule type" value="Genomic_DNA"/>
</dbReference>
<comment type="catalytic activity">
    <reaction evidence="1">
        <text>ATP + protein L-histidine = ADP + protein N-phospho-L-histidine.</text>
        <dbReference type="EC" id="2.7.13.3"/>
    </reaction>
</comment>
<evidence type="ECO:0000256" key="9">
    <source>
        <dbReference type="ARBA" id="ARBA00022840"/>
    </source>
</evidence>
<evidence type="ECO:0000256" key="2">
    <source>
        <dbReference type="ARBA" id="ARBA00004141"/>
    </source>
</evidence>
<dbReference type="Pfam" id="PF13493">
    <property type="entry name" value="DUF4118"/>
    <property type="match status" value="1"/>
</dbReference>
<dbReference type="InterPro" id="IPR036890">
    <property type="entry name" value="HATPase_C_sf"/>
</dbReference>
<dbReference type="Proteomes" id="UP000595857">
    <property type="component" value="Chromosome"/>
</dbReference>
<evidence type="ECO:0000256" key="8">
    <source>
        <dbReference type="ARBA" id="ARBA00022777"/>
    </source>
</evidence>
<evidence type="ECO:0000256" key="1">
    <source>
        <dbReference type="ARBA" id="ARBA00000085"/>
    </source>
</evidence>
<reference evidence="15 16" key="1">
    <citation type="submission" date="2021-01" db="EMBL/GenBank/DDBJ databases">
        <title>Genome seq and assembly of Devosia sp. LEGU1.</title>
        <authorList>
            <person name="Chhetri G."/>
        </authorList>
    </citation>
    <scope>NUCLEOTIDE SEQUENCE [LARGE SCALE GENOMIC DNA]</scope>
    <source>
        <strain evidence="15 16">LEGU1</strain>
    </source>
</reference>
<keyword evidence="7" id="KW-0547">Nucleotide-binding</keyword>
<dbReference type="RefSeq" id="WP_201631184.1">
    <property type="nucleotide sequence ID" value="NZ_CP068046.1"/>
</dbReference>
<keyword evidence="4" id="KW-0597">Phosphoprotein</keyword>